<reference evidence="1" key="3">
    <citation type="journal article" date="2017" name="Nature">
        <title>Genome sequence of the progenitor of the wheat D genome Aegilops tauschii.</title>
        <authorList>
            <person name="Luo M.C."/>
            <person name="Gu Y.Q."/>
            <person name="Puiu D."/>
            <person name="Wang H."/>
            <person name="Twardziok S.O."/>
            <person name="Deal K.R."/>
            <person name="Huo N."/>
            <person name="Zhu T."/>
            <person name="Wang L."/>
            <person name="Wang Y."/>
            <person name="McGuire P.E."/>
            <person name="Liu S."/>
            <person name="Long H."/>
            <person name="Ramasamy R.K."/>
            <person name="Rodriguez J.C."/>
            <person name="Van S.L."/>
            <person name="Yuan L."/>
            <person name="Wang Z."/>
            <person name="Xia Z."/>
            <person name="Xiao L."/>
            <person name="Anderson O.D."/>
            <person name="Ouyang S."/>
            <person name="Liang Y."/>
            <person name="Zimin A.V."/>
            <person name="Pertea G."/>
            <person name="Qi P."/>
            <person name="Bennetzen J.L."/>
            <person name="Dai X."/>
            <person name="Dawson M.W."/>
            <person name="Muller H.G."/>
            <person name="Kugler K."/>
            <person name="Rivarola-Duarte L."/>
            <person name="Spannagl M."/>
            <person name="Mayer K.F.X."/>
            <person name="Lu F.H."/>
            <person name="Bevan M.W."/>
            <person name="Leroy P."/>
            <person name="Li P."/>
            <person name="You F.M."/>
            <person name="Sun Q."/>
            <person name="Liu Z."/>
            <person name="Lyons E."/>
            <person name="Wicker T."/>
            <person name="Salzberg S.L."/>
            <person name="Devos K.M."/>
            <person name="Dvorak J."/>
        </authorList>
    </citation>
    <scope>NUCLEOTIDE SEQUENCE [LARGE SCALE GENOMIC DNA]</scope>
    <source>
        <strain evidence="1">cv. AL8/78</strain>
    </source>
</reference>
<evidence type="ECO:0000313" key="2">
    <source>
        <dbReference type="Proteomes" id="UP000015105"/>
    </source>
</evidence>
<reference evidence="2" key="1">
    <citation type="journal article" date="2014" name="Science">
        <title>Ancient hybridizations among the ancestral genomes of bread wheat.</title>
        <authorList>
            <consortium name="International Wheat Genome Sequencing Consortium,"/>
            <person name="Marcussen T."/>
            <person name="Sandve S.R."/>
            <person name="Heier L."/>
            <person name="Spannagl M."/>
            <person name="Pfeifer M."/>
            <person name="Jakobsen K.S."/>
            <person name="Wulff B.B."/>
            <person name="Steuernagel B."/>
            <person name="Mayer K.F."/>
            <person name="Olsen O.A."/>
        </authorList>
    </citation>
    <scope>NUCLEOTIDE SEQUENCE [LARGE SCALE GENOMIC DNA]</scope>
    <source>
        <strain evidence="2">cv. AL8/78</strain>
    </source>
</reference>
<proteinExistence type="predicted"/>
<organism evidence="1 2">
    <name type="scientific">Aegilops tauschii subsp. strangulata</name>
    <name type="common">Goatgrass</name>
    <dbReference type="NCBI Taxonomy" id="200361"/>
    <lineage>
        <taxon>Eukaryota</taxon>
        <taxon>Viridiplantae</taxon>
        <taxon>Streptophyta</taxon>
        <taxon>Embryophyta</taxon>
        <taxon>Tracheophyta</taxon>
        <taxon>Spermatophyta</taxon>
        <taxon>Magnoliopsida</taxon>
        <taxon>Liliopsida</taxon>
        <taxon>Poales</taxon>
        <taxon>Poaceae</taxon>
        <taxon>BOP clade</taxon>
        <taxon>Pooideae</taxon>
        <taxon>Triticodae</taxon>
        <taxon>Triticeae</taxon>
        <taxon>Triticinae</taxon>
        <taxon>Aegilops</taxon>
    </lineage>
</organism>
<dbReference type="AlphaFoldDB" id="A0A453I445"/>
<reference evidence="1" key="5">
    <citation type="journal article" date="2021" name="G3 (Bethesda)">
        <title>Aegilops tauschii genome assembly Aet v5.0 features greater sequence contiguity and improved annotation.</title>
        <authorList>
            <person name="Wang L."/>
            <person name="Zhu T."/>
            <person name="Rodriguez J.C."/>
            <person name="Deal K.R."/>
            <person name="Dubcovsky J."/>
            <person name="McGuire P.E."/>
            <person name="Lux T."/>
            <person name="Spannagl M."/>
            <person name="Mayer K.F.X."/>
            <person name="Baldrich P."/>
            <person name="Meyers B.C."/>
            <person name="Huo N."/>
            <person name="Gu Y.Q."/>
            <person name="Zhou H."/>
            <person name="Devos K.M."/>
            <person name="Bennetzen J.L."/>
            <person name="Unver T."/>
            <person name="Budak H."/>
            <person name="Gulick P.J."/>
            <person name="Galiba G."/>
            <person name="Kalapos B."/>
            <person name="Nelson D.R."/>
            <person name="Li P."/>
            <person name="You F.M."/>
            <person name="Luo M.C."/>
            <person name="Dvorak J."/>
        </authorList>
    </citation>
    <scope>NUCLEOTIDE SEQUENCE [LARGE SCALE GENOMIC DNA]</scope>
    <source>
        <strain evidence="1">cv. AL8/78</strain>
    </source>
</reference>
<name>A0A453I445_AEGTS</name>
<dbReference type="EnsemblPlants" id="AET4Gv20436900.5">
    <property type="protein sequence ID" value="AET4Gv20436900.5"/>
    <property type="gene ID" value="AET4Gv20436900"/>
</dbReference>
<keyword evidence="2" id="KW-1185">Reference proteome</keyword>
<accession>A0A453I445</accession>
<sequence length="201" mass="21550">MGPPIVLLHLIRIAWIDHCPSVHRRWLVGVGTVWWFGARRPSDHHNWPALLSCSSWEFESPKQRSGTTAREEDAVVPPVLAEPDVVWSMAAPAPLGLGLGGGDVLPNEGLELQLRHALLRTSTTIFLPLLRSSTGVLLPLLQFSTAVLLPLLQSSTAVLLPLLQHRSSTAAHGSSTAAHGSSNAAHGQSTSALKMLPLTKS</sequence>
<dbReference type="Proteomes" id="UP000015105">
    <property type="component" value="Chromosome 4D"/>
</dbReference>
<evidence type="ECO:0000313" key="1">
    <source>
        <dbReference type="EnsemblPlants" id="AET4Gv20436900.5"/>
    </source>
</evidence>
<dbReference type="Gramene" id="AET4Gv20436900.5">
    <property type="protein sequence ID" value="AET4Gv20436900.5"/>
    <property type="gene ID" value="AET4Gv20436900"/>
</dbReference>
<reference evidence="2" key="2">
    <citation type="journal article" date="2017" name="Nat. Plants">
        <title>The Aegilops tauschii genome reveals multiple impacts of transposons.</title>
        <authorList>
            <person name="Zhao G."/>
            <person name="Zou C."/>
            <person name="Li K."/>
            <person name="Wang K."/>
            <person name="Li T."/>
            <person name="Gao L."/>
            <person name="Zhang X."/>
            <person name="Wang H."/>
            <person name="Yang Z."/>
            <person name="Liu X."/>
            <person name="Jiang W."/>
            <person name="Mao L."/>
            <person name="Kong X."/>
            <person name="Jiao Y."/>
            <person name="Jia J."/>
        </authorList>
    </citation>
    <scope>NUCLEOTIDE SEQUENCE [LARGE SCALE GENOMIC DNA]</scope>
    <source>
        <strain evidence="2">cv. AL8/78</strain>
    </source>
</reference>
<reference evidence="1" key="4">
    <citation type="submission" date="2019-03" db="UniProtKB">
        <authorList>
            <consortium name="EnsemblPlants"/>
        </authorList>
    </citation>
    <scope>IDENTIFICATION</scope>
</reference>
<protein>
    <submittedName>
        <fullName evidence="1">Uncharacterized protein</fullName>
    </submittedName>
</protein>